<dbReference type="Pfam" id="PF01612">
    <property type="entry name" value="DNA_pol_A_exo1"/>
    <property type="match status" value="1"/>
</dbReference>
<evidence type="ECO:0000313" key="3">
    <source>
        <dbReference type="EMBL" id="KAL2045050.1"/>
    </source>
</evidence>
<evidence type="ECO:0000313" key="4">
    <source>
        <dbReference type="Proteomes" id="UP001590950"/>
    </source>
</evidence>
<feature type="domain" description="3'-5' exonuclease" evidence="2">
    <location>
        <begin position="3"/>
        <end position="207"/>
    </location>
</feature>
<dbReference type="InterPro" id="IPR012337">
    <property type="entry name" value="RNaseH-like_sf"/>
</dbReference>
<organism evidence="3 4">
    <name type="scientific">Stereocaulon virgatum</name>
    <dbReference type="NCBI Taxonomy" id="373712"/>
    <lineage>
        <taxon>Eukaryota</taxon>
        <taxon>Fungi</taxon>
        <taxon>Dikarya</taxon>
        <taxon>Ascomycota</taxon>
        <taxon>Pezizomycotina</taxon>
        <taxon>Lecanoromycetes</taxon>
        <taxon>OSLEUM clade</taxon>
        <taxon>Lecanoromycetidae</taxon>
        <taxon>Lecanorales</taxon>
        <taxon>Lecanorineae</taxon>
        <taxon>Stereocaulaceae</taxon>
        <taxon>Stereocaulon</taxon>
    </lineage>
</organism>
<feature type="compositionally biased region" description="Basic residues" evidence="1">
    <location>
        <begin position="454"/>
        <end position="464"/>
    </location>
</feature>
<reference evidence="3 4" key="1">
    <citation type="submission" date="2024-09" db="EMBL/GenBank/DDBJ databases">
        <title>Rethinking Asexuality: The Enigmatic Case of Functional Sexual Genes in Lepraria (Stereocaulaceae).</title>
        <authorList>
            <person name="Doellman M."/>
            <person name="Sun Y."/>
            <person name="Barcenas-Pena A."/>
            <person name="Lumbsch H.T."/>
            <person name="Grewe F."/>
        </authorList>
    </citation>
    <scope>NUCLEOTIDE SEQUENCE [LARGE SCALE GENOMIC DNA]</scope>
    <source>
        <strain evidence="3 4">Mercado 3170</strain>
    </source>
</reference>
<dbReference type="Gene3D" id="3.30.420.10">
    <property type="entry name" value="Ribonuclease H-like superfamily/Ribonuclease H"/>
    <property type="match status" value="1"/>
</dbReference>
<evidence type="ECO:0000259" key="2">
    <source>
        <dbReference type="SMART" id="SM00474"/>
    </source>
</evidence>
<dbReference type="PANTHER" id="PTHR43040">
    <property type="entry name" value="RIBONUCLEASE D"/>
    <property type="match status" value="1"/>
</dbReference>
<dbReference type="InterPro" id="IPR002562">
    <property type="entry name" value="3'-5'_exonuclease_dom"/>
</dbReference>
<dbReference type="EMBL" id="JBEFKJ010000008">
    <property type="protein sequence ID" value="KAL2045050.1"/>
    <property type="molecule type" value="Genomic_DNA"/>
</dbReference>
<dbReference type="PANTHER" id="PTHR43040:SF1">
    <property type="entry name" value="RIBONUCLEASE D"/>
    <property type="match status" value="1"/>
</dbReference>
<name>A0ABR4AH29_9LECA</name>
<protein>
    <recommendedName>
        <fullName evidence="2">3'-5' exonuclease domain-containing protein</fullName>
    </recommendedName>
</protein>
<sequence>MTISIIDSVTSLTLLLDDLEDQPTNPPSLYLDIEGVKLSRHGSISIIQIFHLPKNQVFLIDIFVLQESAFDTPNKSGTTLRSILESPSVPKVFFDVRNDSDALYTHFGISLEGVHDVQLLEVATRSWPKDRLIGLADCIRFDARHTAETKRDWIATKERGRAILAPENGGSYEVFNTRPFVQDIIDYCAQDVVYLPSLWNTYTRKISKKWLKPVQEETRMRVLMSQAESYEPHGRHKTISPWAKPAKERKKNRSEVTQSRSTEGKRVLGIKETEEQEIPGVKEIENEESVGMADAVKRGGLSIPQVIAAQAVHRKAEKQLSGDLIHQLSALALEPQVPKPTAHTTVGQITPLVINVVRERPLPLFPLPLGSKGPIYDEATKKMEVKTTPAAVESMWKCTTCNRSMQRISQQDHLAGKAHMARLKQVSSTVAKTALPPTTAKDEPPKAAATSKIRSQKAKAKPANKLKQGILGKRESKSTKCRSGAASTFKYSRSVAPYSSDWDFAGFEQDDTVASSVSYGYYPPGKYHSQGEDRFGGGNDYGACDKDCGWCGHCMDGIDI</sequence>
<accession>A0ABR4AH29</accession>
<evidence type="ECO:0000256" key="1">
    <source>
        <dbReference type="SAM" id="MobiDB-lite"/>
    </source>
</evidence>
<comment type="caution">
    <text evidence="3">The sequence shown here is derived from an EMBL/GenBank/DDBJ whole genome shotgun (WGS) entry which is preliminary data.</text>
</comment>
<dbReference type="Proteomes" id="UP001590950">
    <property type="component" value="Unassembled WGS sequence"/>
</dbReference>
<feature type="region of interest" description="Disordered" evidence="1">
    <location>
        <begin position="244"/>
        <end position="265"/>
    </location>
</feature>
<dbReference type="InterPro" id="IPR036397">
    <property type="entry name" value="RNaseH_sf"/>
</dbReference>
<keyword evidence="4" id="KW-1185">Reference proteome</keyword>
<gene>
    <name evidence="3" type="ORF">N7G274_002825</name>
</gene>
<dbReference type="SUPFAM" id="SSF53098">
    <property type="entry name" value="Ribonuclease H-like"/>
    <property type="match status" value="1"/>
</dbReference>
<dbReference type="SMART" id="SM00474">
    <property type="entry name" value="35EXOc"/>
    <property type="match status" value="1"/>
</dbReference>
<proteinExistence type="predicted"/>
<feature type="region of interest" description="Disordered" evidence="1">
    <location>
        <begin position="435"/>
        <end position="466"/>
    </location>
</feature>